<sequence length="83" mass="9989">MEDKIRRYYRLVDFFLNVVKSQSTRALQIIKNDNIEYLLSAKQLMMWNWINTKEINEFSRKDAVNALGFPERTVESIIKNYLI</sequence>
<proteinExistence type="predicted"/>
<keyword evidence="2" id="KW-1185">Reference proteome</keyword>
<name>Q4UM85_RICFE</name>
<dbReference type="KEGG" id="rfe:RF_0484"/>
<dbReference type="EMBL" id="CP000053">
    <property type="protein sequence ID" value="AAY61335.1"/>
    <property type="molecule type" value="Genomic_DNA"/>
</dbReference>
<evidence type="ECO:0000313" key="1">
    <source>
        <dbReference type="EMBL" id="AAY61335.1"/>
    </source>
</evidence>
<reference evidence="1 2" key="1">
    <citation type="journal article" date="2005" name="PLoS Biol.">
        <title>The genome sequence of Rickettsia felis identifies the first putative conjugative plasmid in an obligate intracellular parasite.</title>
        <authorList>
            <person name="Ogata H."/>
            <person name="Renesto P."/>
            <person name="Audic S."/>
            <person name="Robert C."/>
            <person name="Blanc G."/>
            <person name="Fournier P.E."/>
            <person name="Parinello H."/>
            <person name="Claverie J.M."/>
            <person name="Raoult D."/>
        </authorList>
    </citation>
    <scope>NUCLEOTIDE SEQUENCE [LARGE SCALE GENOMIC DNA]</scope>
    <source>
        <strain evidence="2">ATCC VR-1525 / URRWXCal2</strain>
    </source>
</reference>
<dbReference type="STRING" id="315456.RF_0484"/>
<dbReference type="eggNOG" id="COG3177">
    <property type="taxonomic scope" value="Bacteria"/>
</dbReference>
<gene>
    <name evidence="1" type="ordered locus">RF_0484</name>
</gene>
<dbReference type="AlphaFoldDB" id="Q4UM85"/>
<protein>
    <submittedName>
        <fullName evidence="1">Uncharacterized protein</fullName>
    </submittedName>
</protein>
<organism evidence="1 2">
    <name type="scientific">Rickettsia felis (strain ATCC VR-1525 / URRWXCal2)</name>
    <name type="common">Rickettsia azadi</name>
    <dbReference type="NCBI Taxonomy" id="315456"/>
    <lineage>
        <taxon>Bacteria</taxon>
        <taxon>Pseudomonadati</taxon>
        <taxon>Pseudomonadota</taxon>
        <taxon>Alphaproteobacteria</taxon>
        <taxon>Rickettsiales</taxon>
        <taxon>Rickettsiaceae</taxon>
        <taxon>Rickettsieae</taxon>
        <taxon>Rickettsia</taxon>
        <taxon>spotted fever group</taxon>
    </lineage>
</organism>
<accession>Q4UM85</accession>
<dbReference type="HOGENOM" id="CLU_2540437_0_0_5"/>
<dbReference type="Proteomes" id="UP000008548">
    <property type="component" value="Chromosome"/>
</dbReference>
<evidence type="ECO:0000313" key="2">
    <source>
        <dbReference type="Proteomes" id="UP000008548"/>
    </source>
</evidence>